<feature type="non-terminal residue" evidence="2">
    <location>
        <position position="1"/>
    </location>
</feature>
<reference evidence="2" key="1">
    <citation type="journal article" date="2014" name="Front. Microbiol.">
        <title>High frequency of phylogenetically diverse reductive dehalogenase-homologous genes in deep subseafloor sedimentary metagenomes.</title>
        <authorList>
            <person name="Kawai M."/>
            <person name="Futagami T."/>
            <person name="Toyoda A."/>
            <person name="Takaki Y."/>
            <person name="Nishi S."/>
            <person name="Hori S."/>
            <person name="Arai W."/>
            <person name="Tsubouchi T."/>
            <person name="Morono Y."/>
            <person name="Uchiyama I."/>
            <person name="Ito T."/>
            <person name="Fujiyama A."/>
            <person name="Inagaki F."/>
            <person name="Takami H."/>
        </authorList>
    </citation>
    <scope>NUCLEOTIDE SEQUENCE</scope>
    <source>
        <strain evidence="2">Expedition CK06-06</strain>
    </source>
</reference>
<evidence type="ECO:0008006" key="3">
    <source>
        <dbReference type="Google" id="ProtNLM"/>
    </source>
</evidence>
<keyword evidence="1" id="KW-0812">Transmembrane</keyword>
<dbReference type="EMBL" id="BART01025499">
    <property type="protein sequence ID" value="GAH01627.1"/>
    <property type="molecule type" value="Genomic_DNA"/>
</dbReference>
<name>X1C2V8_9ZZZZ</name>
<organism evidence="2">
    <name type="scientific">marine sediment metagenome</name>
    <dbReference type="NCBI Taxonomy" id="412755"/>
    <lineage>
        <taxon>unclassified sequences</taxon>
        <taxon>metagenomes</taxon>
        <taxon>ecological metagenomes</taxon>
    </lineage>
</organism>
<comment type="caution">
    <text evidence="2">The sequence shown here is derived from an EMBL/GenBank/DDBJ whole genome shotgun (WGS) entry which is preliminary data.</text>
</comment>
<proteinExistence type="predicted"/>
<dbReference type="InterPro" id="IPR036259">
    <property type="entry name" value="MFS_trans_sf"/>
</dbReference>
<evidence type="ECO:0000313" key="2">
    <source>
        <dbReference type="EMBL" id="GAH01627.1"/>
    </source>
</evidence>
<evidence type="ECO:0000256" key="1">
    <source>
        <dbReference type="SAM" id="Phobius"/>
    </source>
</evidence>
<dbReference type="SUPFAM" id="SSF103473">
    <property type="entry name" value="MFS general substrate transporter"/>
    <property type="match status" value="1"/>
</dbReference>
<gene>
    <name evidence="2" type="ORF">S01H4_45750</name>
</gene>
<keyword evidence="1" id="KW-1133">Transmembrane helix</keyword>
<sequence>LSAFVYLLKSNDPKYVGLLTAIMGIAQLLISFPSGVLADRYRRDTMLQIGSVIGVRM</sequence>
<dbReference type="AlphaFoldDB" id="X1C2V8"/>
<dbReference type="Gene3D" id="1.20.1250.20">
    <property type="entry name" value="MFS general substrate transporter like domains"/>
    <property type="match status" value="1"/>
</dbReference>
<accession>X1C2V8</accession>
<protein>
    <recommendedName>
        <fullName evidence="3">Major facilitator superfamily (MFS) profile domain-containing protein</fullName>
    </recommendedName>
</protein>
<keyword evidence="1" id="KW-0472">Membrane</keyword>
<feature type="transmembrane region" description="Helical" evidence="1">
    <location>
        <begin position="15"/>
        <end position="38"/>
    </location>
</feature>